<sequence length="282" mass="29919">MKTRAILMLSVILLAVVTLGCATRQKSISSNAFEYLYPEGSDGTPENTVSLELPLRVGVAFAPGTDYQSTLTAAHQSDLLERIAGSFRDREMVERIEVVPGHYLTRGGGFEEMNRIKTALGLDLIVLVSYDQHQFTDPGLSSFTYLTVVGAYIVKGSKQDTATMVDAAVFDIESKALLFRAAGESNVKNRSTGMGEDKAWRKASGEGFDEATVALVANLDEALEQFTVQAASGTVRGKGTPKLSVTASPGYQGSLGGGAAGWAEIAALATLLAGGMILRRVT</sequence>
<evidence type="ECO:0000313" key="1">
    <source>
        <dbReference type="EMBL" id="MBD3867496.1"/>
    </source>
</evidence>
<dbReference type="Proteomes" id="UP000648239">
    <property type="component" value="Unassembled WGS sequence"/>
</dbReference>
<dbReference type="EMBL" id="JACXWD010000011">
    <property type="protein sequence ID" value="MBD3867496.1"/>
    <property type="molecule type" value="Genomic_DNA"/>
</dbReference>
<name>A0A8J6Y7M2_9BACT</name>
<organism evidence="1 2">
    <name type="scientific">Candidatus Polarisedimenticola svalbardensis</name>
    <dbReference type="NCBI Taxonomy" id="2886004"/>
    <lineage>
        <taxon>Bacteria</taxon>
        <taxon>Pseudomonadati</taxon>
        <taxon>Acidobacteriota</taxon>
        <taxon>Candidatus Polarisedimenticolia</taxon>
        <taxon>Candidatus Polarisedimenticolales</taxon>
        <taxon>Candidatus Polarisedimenticolaceae</taxon>
        <taxon>Candidatus Polarisedimenticola</taxon>
    </lineage>
</organism>
<dbReference type="PROSITE" id="PS51257">
    <property type="entry name" value="PROKAR_LIPOPROTEIN"/>
    <property type="match status" value="1"/>
</dbReference>
<dbReference type="AlphaFoldDB" id="A0A8J6Y7M2"/>
<comment type="caution">
    <text evidence="1">The sequence shown here is derived from an EMBL/GenBank/DDBJ whole genome shotgun (WGS) entry which is preliminary data.</text>
</comment>
<dbReference type="InterPro" id="IPR026443">
    <property type="entry name" value="Rhombo_lipo"/>
</dbReference>
<proteinExistence type="predicted"/>
<gene>
    <name evidence="1" type="primary">rhlP</name>
    <name evidence="1" type="ORF">IFK94_05165</name>
</gene>
<accession>A0A8J6Y7M2</accession>
<reference evidence="1 2" key="1">
    <citation type="submission" date="2020-08" db="EMBL/GenBank/DDBJ databases">
        <title>Acidobacteriota in marine sediments use diverse sulfur dissimilation pathways.</title>
        <authorList>
            <person name="Wasmund K."/>
        </authorList>
    </citation>
    <scope>NUCLEOTIDE SEQUENCE [LARGE SCALE GENOMIC DNA]</scope>
    <source>
        <strain evidence="1">MAG AM4</strain>
    </source>
</reference>
<dbReference type="NCBIfam" id="TIGR04179">
    <property type="entry name" value="rhombo_lipo"/>
    <property type="match status" value="1"/>
</dbReference>
<evidence type="ECO:0000313" key="2">
    <source>
        <dbReference type="Proteomes" id="UP000648239"/>
    </source>
</evidence>
<keyword evidence="1" id="KW-0449">Lipoprotein</keyword>
<protein>
    <submittedName>
        <fullName evidence="1">Rhombotarget lipoprotein</fullName>
    </submittedName>
</protein>